<protein>
    <recommendedName>
        <fullName evidence="2">Transaldolase</fullName>
        <ecNumber evidence="2">2.2.1.2</ecNumber>
    </recommendedName>
</protein>
<dbReference type="InterPro" id="IPR013785">
    <property type="entry name" value="Aldolase_TIM"/>
</dbReference>
<evidence type="ECO:0000313" key="4">
    <source>
        <dbReference type="Proteomes" id="UP001610334"/>
    </source>
</evidence>
<reference evidence="3 4" key="1">
    <citation type="submission" date="2024-07" db="EMBL/GenBank/DDBJ databases">
        <title>Section-level genome sequencing and comparative genomics of Aspergillus sections Usti and Cavernicolus.</title>
        <authorList>
            <consortium name="Lawrence Berkeley National Laboratory"/>
            <person name="Nybo J.L."/>
            <person name="Vesth T.C."/>
            <person name="Theobald S."/>
            <person name="Frisvad J.C."/>
            <person name="Larsen T.O."/>
            <person name="Kjaerboelling I."/>
            <person name="Rothschild-Mancinelli K."/>
            <person name="Lyhne E.K."/>
            <person name="Kogle M.E."/>
            <person name="Barry K."/>
            <person name="Clum A."/>
            <person name="Na H."/>
            <person name="Ledsgaard L."/>
            <person name="Lin J."/>
            <person name="Lipzen A."/>
            <person name="Kuo A."/>
            <person name="Riley R."/>
            <person name="Mondo S."/>
            <person name="Labutti K."/>
            <person name="Haridas S."/>
            <person name="Pangalinan J."/>
            <person name="Salamov A.A."/>
            <person name="Simmons B.A."/>
            <person name="Magnuson J.K."/>
            <person name="Chen J."/>
            <person name="Drula E."/>
            <person name="Henrissat B."/>
            <person name="Wiebenga A."/>
            <person name="Lubbers R.J."/>
            <person name="Gomes A.C."/>
            <person name="Makela M.R."/>
            <person name="Stajich J."/>
            <person name="Grigoriev I.V."/>
            <person name="Mortensen U.H."/>
            <person name="De Vries R.P."/>
            <person name="Baker S.E."/>
            <person name="Andersen M.R."/>
        </authorList>
    </citation>
    <scope>NUCLEOTIDE SEQUENCE [LARGE SCALE GENOMIC DNA]</scope>
    <source>
        <strain evidence="3 4">CBS 588.65</strain>
    </source>
</reference>
<dbReference type="PANTHER" id="PTHR10683:SF34">
    <property type="entry name" value="TRANSALDOLASE"/>
    <property type="match status" value="1"/>
</dbReference>
<keyword evidence="4" id="KW-1185">Reference proteome</keyword>
<proteinExistence type="predicted"/>
<keyword evidence="2" id="KW-0808">Transferase</keyword>
<dbReference type="PANTHER" id="PTHR10683">
    <property type="entry name" value="TRANSALDOLASE"/>
    <property type="match status" value="1"/>
</dbReference>
<dbReference type="InterPro" id="IPR001585">
    <property type="entry name" value="TAL/FSA"/>
</dbReference>
<dbReference type="EMBL" id="JBFXLT010000083">
    <property type="protein sequence ID" value="KAL2809762.1"/>
    <property type="molecule type" value="Genomic_DNA"/>
</dbReference>
<comment type="caution">
    <text evidence="3">The sequence shown here is derived from an EMBL/GenBank/DDBJ whole genome shotgun (WGS) entry which is preliminary data.</text>
</comment>
<comment type="function">
    <text evidence="2">Catalyzes the rate-limiting step of the non-oxidative phase in the pentose phosphate pathway. Catalyzes the reversible conversion of sedheptulose-7-phosphate and D-glyceraldehyde 3-phosphate into erythrose-4-phosphate and beta-D-fructose 6-phosphate.</text>
</comment>
<dbReference type="PROSITE" id="PS00958">
    <property type="entry name" value="TRANSALDOLASE_2"/>
    <property type="match status" value="1"/>
</dbReference>
<dbReference type="Proteomes" id="UP001610334">
    <property type="component" value="Unassembled WGS sequence"/>
</dbReference>
<evidence type="ECO:0000256" key="2">
    <source>
        <dbReference type="RuleBase" id="RU000501"/>
    </source>
</evidence>
<organism evidence="3 4">
    <name type="scientific">Aspergillus granulosus</name>
    <dbReference type="NCBI Taxonomy" id="176169"/>
    <lineage>
        <taxon>Eukaryota</taxon>
        <taxon>Fungi</taxon>
        <taxon>Dikarya</taxon>
        <taxon>Ascomycota</taxon>
        <taxon>Pezizomycotina</taxon>
        <taxon>Eurotiomycetes</taxon>
        <taxon>Eurotiomycetidae</taxon>
        <taxon>Eurotiales</taxon>
        <taxon>Aspergillaceae</taxon>
        <taxon>Aspergillus</taxon>
        <taxon>Aspergillus subgen. Nidulantes</taxon>
    </lineage>
</organism>
<keyword evidence="1" id="KW-0704">Schiff base</keyword>
<comment type="catalytic activity">
    <reaction evidence="2">
        <text>D-sedoheptulose 7-phosphate + D-glyceraldehyde 3-phosphate = D-erythrose 4-phosphate + beta-D-fructose 6-phosphate</text>
        <dbReference type="Rhea" id="RHEA:17053"/>
        <dbReference type="ChEBI" id="CHEBI:16897"/>
        <dbReference type="ChEBI" id="CHEBI:57483"/>
        <dbReference type="ChEBI" id="CHEBI:57634"/>
        <dbReference type="ChEBI" id="CHEBI:59776"/>
        <dbReference type="EC" id="2.2.1.2"/>
    </reaction>
</comment>
<dbReference type="Gene3D" id="3.20.20.70">
    <property type="entry name" value="Aldolase class I"/>
    <property type="match status" value="1"/>
</dbReference>
<dbReference type="InterPro" id="IPR018225">
    <property type="entry name" value="Transaldolase_AS"/>
</dbReference>
<gene>
    <name evidence="3" type="ORF">BJX63DRAFT_445150</name>
</gene>
<dbReference type="SUPFAM" id="SSF51569">
    <property type="entry name" value="Aldolase"/>
    <property type="match status" value="1"/>
</dbReference>
<evidence type="ECO:0000313" key="3">
    <source>
        <dbReference type="EMBL" id="KAL2809762.1"/>
    </source>
</evidence>
<dbReference type="Pfam" id="PF00923">
    <property type="entry name" value="TAL_FSA"/>
    <property type="match status" value="1"/>
</dbReference>
<accession>A0ABR4H2U5</accession>
<comment type="pathway">
    <text evidence="2">Carbohydrate degradation; pentose phosphate pathway; D-glyceraldehyde 3-phosphate and beta-D-fructose 6-phosphate from D-ribose 5-phosphate and D-xylulose 5-phosphate (non-oxidative stage): step 2/3.</text>
</comment>
<dbReference type="EC" id="2.2.1.2" evidence="2"/>
<sequence length="329" mass="36068">MAGLTGLDVLRKRTIVDCDTMDAQSTSSRLPTVLSVDCTSNQAIAFGELSKPEHADLIRASVTDAEALSQRFPGVDTFELAVEVAMVKLALKIAPHIRGYVHIQTNPYESYSTEKTVANAFRVVELFRHLDPAFDTTRICIKIPSTWEGLMACQTLELAGVRTLATTLFTFVQAVLAAEVGCTYIAPYVNQLKVHFEPGFVDQQKLLPLCVSLQKYYESIGAKTQVLPASLTSTDEIYALAGVHHITIAPALLQQLSQPGFSSQTKSLFDAESPNPDIQAASYVNKESVYRLEFSRAERGASEEKLTQAINIFCEMQDNLIALMGGTRP</sequence>
<keyword evidence="2" id="KW-0570">Pentose shunt</keyword>
<name>A0ABR4H2U5_9EURO</name>
<evidence type="ECO:0000256" key="1">
    <source>
        <dbReference type="ARBA" id="ARBA00023270"/>
    </source>
</evidence>